<name>A0A4R7BW92_9HYPH</name>
<gene>
    <name evidence="2" type="ORF">EV668_2966</name>
</gene>
<evidence type="ECO:0000313" key="2">
    <source>
        <dbReference type="EMBL" id="TDR90124.1"/>
    </source>
</evidence>
<keyword evidence="3" id="KW-1185">Reference proteome</keyword>
<feature type="region of interest" description="Disordered" evidence="1">
    <location>
        <begin position="54"/>
        <end position="76"/>
    </location>
</feature>
<reference evidence="2 3" key="1">
    <citation type="submission" date="2019-03" db="EMBL/GenBank/DDBJ databases">
        <title>Genomic Encyclopedia of Type Strains, Phase IV (KMG-IV): sequencing the most valuable type-strain genomes for metagenomic binning, comparative biology and taxonomic classification.</title>
        <authorList>
            <person name="Goeker M."/>
        </authorList>
    </citation>
    <scope>NUCLEOTIDE SEQUENCE [LARGE SCALE GENOMIC DNA]</scope>
    <source>
        <strain evidence="2 3">DSM 25903</strain>
    </source>
</reference>
<dbReference type="OrthoDB" id="8127484at2"/>
<dbReference type="EMBL" id="SNZR01000013">
    <property type="protein sequence ID" value="TDR90124.1"/>
    <property type="molecule type" value="Genomic_DNA"/>
</dbReference>
<sequence>MVSYTIEVAEDEVGIVVLGQDGYRFFGTDSRVRSLEGHDFPSAAAATRAASDLIRSGRRPIEPRRRPGSYLTSSAA</sequence>
<evidence type="ECO:0000313" key="3">
    <source>
        <dbReference type="Proteomes" id="UP000295122"/>
    </source>
</evidence>
<proteinExistence type="predicted"/>
<protein>
    <submittedName>
        <fullName evidence="2">Uncharacterized protein</fullName>
    </submittedName>
</protein>
<dbReference type="RefSeq" id="WP_133771270.1">
    <property type="nucleotide sequence ID" value="NZ_SNZR01000013.1"/>
</dbReference>
<dbReference type="AlphaFoldDB" id="A0A4R7BW92"/>
<evidence type="ECO:0000256" key="1">
    <source>
        <dbReference type="SAM" id="MobiDB-lite"/>
    </source>
</evidence>
<dbReference type="Proteomes" id="UP000295122">
    <property type="component" value="Unassembled WGS sequence"/>
</dbReference>
<organism evidence="2 3">
    <name type="scientific">Enterovirga rhinocerotis</name>
    <dbReference type="NCBI Taxonomy" id="1339210"/>
    <lineage>
        <taxon>Bacteria</taxon>
        <taxon>Pseudomonadati</taxon>
        <taxon>Pseudomonadota</taxon>
        <taxon>Alphaproteobacteria</taxon>
        <taxon>Hyphomicrobiales</taxon>
        <taxon>Methylobacteriaceae</taxon>
        <taxon>Enterovirga</taxon>
    </lineage>
</organism>
<comment type="caution">
    <text evidence="2">The sequence shown here is derived from an EMBL/GenBank/DDBJ whole genome shotgun (WGS) entry which is preliminary data.</text>
</comment>
<accession>A0A4R7BW92</accession>